<organism evidence="1">
    <name type="scientific">viral metagenome</name>
    <dbReference type="NCBI Taxonomy" id="1070528"/>
    <lineage>
        <taxon>unclassified sequences</taxon>
        <taxon>metagenomes</taxon>
        <taxon>organismal metagenomes</taxon>
    </lineage>
</organism>
<protein>
    <submittedName>
        <fullName evidence="1">Uncharacterized protein</fullName>
    </submittedName>
</protein>
<dbReference type="EMBL" id="MN740587">
    <property type="protein sequence ID" value="QHU35341.1"/>
    <property type="molecule type" value="Genomic_DNA"/>
</dbReference>
<sequence length="197" mass="23161">MYNNFFLNNNNYLDNKVIFLIANNPSIKNIDKIKNCVVDDNSVVIRFNGDPKKLLAKIFVNRCDVMFYRSNKNGDFNNFNKNSLNRYKHTVFTKVDNTKQLDINNSFKKTLNKLELENYNFSYLSNNNSKLSPTTGFGVLENIIDKVNYSKLVLIGFTNLTRLNVKKNEKYGCHSLYNENQYFQNYIIKNYHNIETI</sequence>
<accession>A0A6C0M013</accession>
<evidence type="ECO:0000313" key="1">
    <source>
        <dbReference type="EMBL" id="QHU35341.1"/>
    </source>
</evidence>
<dbReference type="AlphaFoldDB" id="A0A6C0M013"/>
<proteinExistence type="predicted"/>
<name>A0A6C0M013_9ZZZZ</name>
<reference evidence="1" key="1">
    <citation type="journal article" date="2020" name="Nature">
        <title>Giant virus diversity and host interactions through global metagenomics.</title>
        <authorList>
            <person name="Schulz F."/>
            <person name="Roux S."/>
            <person name="Paez-Espino D."/>
            <person name="Jungbluth S."/>
            <person name="Walsh D.A."/>
            <person name="Denef V.J."/>
            <person name="McMahon K.D."/>
            <person name="Konstantinidis K.T."/>
            <person name="Eloe-Fadrosh E.A."/>
            <person name="Kyrpides N.C."/>
            <person name="Woyke T."/>
        </authorList>
    </citation>
    <scope>NUCLEOTIDE SEQUENCE</scope>
    <source>
        <strain evidence="1">GVMAG-S-1017745-26</strain>
    </source>
</reference>